<proteinExistence type="predicted"/>
<dbReference type="RefSeq" id="XP_045155427.1">
    <property type="nucleotide sequence ID" value="XM_045299492.1"/>
</dbReference>
<accession>A0AC55DUK7</accession>
<gene>
    <name evidence="2" type="primary">LOC101664668</name>
</gene>
<dbReference type="Proteomes" id="UP000694863">
    <property type="component" value="Unplaced"/>
</dbReference>
<protein>
    <submittedName>
        <fullName evidence="2">CMRF35-like molecule 5</fullName>
    </submittedName>
</protein>
<evidence type="ECO:0000313" key="1">
    <source>
        <dbReference type="Proteomes" id="UP000694863"/>
    </source>
</evidence>
<evidence type="ECO:0000313" key="2">
    <source>
        <dbReference type="RefSeq" id="XP_045155427.1"/>
    </source>
</evidence>
<reference evidence="2" key="1">
    <citation type="submission" date="2025-08" db="UniProtKB">
        <authorList>
            <consortium name="RefSeq"/>
        </authorList>
    </citation>
    <scope>IDENTIFICATION</scope>
</reference>
<sequence length="240" mass="27130">MHLVLTAFLLSLLSAWCRRVAGEDVKGPVQESGPRRGVLSVQCRYERGWEHYVKYWCRGAVWKSCSCVVKTEGDEREKRNDRVSIRDDHRHRTFTITVEDLREGDAGSYWCAVEKRFTDLGFLVQVTVGPEITTVPIVTTTVTAEPNVSTQGEPSWAGERSRMSVMVMTPGFWPFLFLQPLLRGALSFGAWLMRPEECDLLFSAHRGFLSRELLEDSVYLHCLSSASAVIGSLTVSIWLP</sequence>
<keyword evidence="1" id="KW-1185">Reference proteome</keyword>
<name>A0AC55DUK7_ECHTE</name>
<organism evidence="1 2">
    <name type="scientific">Echinops telfairi</name>
    <name type="common">Lesser hedgehog tenrec</name>
    <dbReference type="NCBI Taxonomy" id="9371"/>
    <lineage>
        <taxon>Eukaryota</taxon>
        <taxon>Metazoa</taxon>
        <taxon>Chordata</taxon>
        <taxon>Craniata</taxon>
        <taxon>Vertebrata</taxon>
        <taxon>Euteleostomi</taxon>
        <taxon>Mammalia</taxon>
        <taxon>Eutheria</taxon>
        <taxon>Afrotheria</taxon>
        <taxon>Tenrecidae</taxon>
        <taxon>Tenrecinae</taxon>
        <taxon>Echinops</taxon>
    </lineage>
</organism>